<gene>
    <name evidence="2" type="ORF">C1H46_025187</name>
</gene>
<feature type="region of interest" description="Disordered" evidence="1">
    <location>
        <begin position="75"/>
        <end position="96"/>
    </location>
</feature>
<sequence>MKSDKLLDSLIADLANVGAITVSMLDMLLAVLDDFGDHVASYIGERDHIIGVVVFYHLLDGVRLHSNRLIDPEHLAASETENGERESVRDFREITE</sequence>
<comment type="caution">
    <text evidence="2">The sequence shown here is derived from an EMBL/GenBank/DDBJ whole genome shotgun (WGS) entry which is preliminary data.</text>
</comment>
<dbReference type="EMBL" id="VIEB01000484">
    <property type="protein sequence ID" value="TQD89247.1"/>
    <property type="molecule type" value="Genomic_DNA"/>
</dbReference>
<evidence type="ECO:0000313" key="3">
    <source>
        <dbReference type="Proteomes" id="UP000315295"/>
    </source>
</evidence>
<protein>
    <submittedName>
        <fullName evidence="2">Uncharacterized protein</fullName>
    </submittedName>
</protein>
<reference evidence="2 3" key="1">
    <citation type="journal article" date="2019" name="G3 (Bethesda)">
        <title>Sequencing of a Wild Apple (Malus baccata) Genome Unravels the Differences Between Cultivated and Wild Apple Species Regarding Disease Resistance and Cold Tolerance.</title>
        <authorList>
            <person name="Chen X."/>
        </authorList>
    </citation>
    <scope>NUCLEOTIDE SEQUENCE [LARGE SCALE GENOMIC DNA]</scope>
    <source>
        <strain evidence="3">cv. Shandingzi</strain>
        <tissue evidence="2">Leaves</tissue>
    </source>
</reference>
<evidence type="ECO:0000256" key="1">
    <source>
        <dbReference type="SAM" id="MobiDB-lite"/>
    </source>
</evidence>
<dbReference type="Proteomes" id="UP000315295">
    <property type="component" value="Unassembled WGS sequence"/>
</dbReference>
<proteinExistence type="predicted"/>
<keyword evidence="3" id="KW-1185">Reference proteome</keyword>
<dbReference type="AlphaFoldDB" id="A0A540LS01"/>
<organism evidence="2 3">
    <name type="scientific">Malus baccata</name>
    <name type="common">Siberian crab apple</name>
    <name type="synonym">Pyrus baccata</name>
    <dbReference type="NCBI Taxonomy" id="106549"/>
    <lineage>
        <taxon>Eukaryota</taxon>
        <taxon>Viridiplantae</taxon>
        <taxon>Streptophyta</taxon>
        <taxon>Embryophyta</taxon>
        <taxon>Tracheophyta</taxon>
        <taxon>Spermatophyta</taxon>
        <taxon>Magnoliopsida</taxon>
        <taxon>eudicotyledons</taxon>
        <taxon>Gunneridae</taxon>
        <taxon>Pentapetalae</taxon>
        <taxon>rosids</taxon>
        <taxon>fabids</taxon>
        <taxon>Rosales</taxon>
        <taxon>Rosaceae</taxon>
        <taxon>Amygdaloideae</taxon>
        <taxon>Maleae</taxon>
        <taxon>Malus</taxon>
    </lineage>
</organism>
<accession>A0A540LS01</accession>
<evidence type="ECO:0000313" key="2">
    <source>
        <dbReference type="EMBL" id="TQD89247.1"/>
    </source>
</evidence>
<name>A0A540LS01_MALBA</name>